<dbReference type="PANTHER" id="PTHR23504">
    <property type="entry name" value="MAJOR FACILITATOR SUPERFAMILY DOMAIN-CONTAINING PROTEIN 10"/>
    <property type="match status" value="1"/>
</dbReference>
<dbReference type="CDD" id="cd17330">
    <property type="entry name" value="MFS_SLC46_TetA_like"/>
    <property type="match status" value="1"/>
</dbReference>
<reference evidence="9" key="1">
    <citation type="journal article" date="2019" name="Int. J. Syst. Evol. Microbiol.">
        <title>The Global Catalogue of Microorganisms (GCM) 10K type strain sequencing project: providing services to taxonomists for standard genome sequencing and annotation.</title>
        <authorList>
            <consortium name="The Broad Institute Genomics Platform"/>
            <consortium name="The Broad Institute Genome Sequencing Center for Infectious Disease"/>
            <person name="Wu L."/>
            <person name="Ma J."/>
        </authorList>
    </citation>
    <scope>NUCLEOTIDE SEQUENCE [LARGE SCALE GENOMIC DNA]</scope>
    <source>
        <strain evidence="9">CGMCC 1.15304</strain>
    </source>
</reference>
<keyword evidence="2" id="KW-0813">Transport</keyword>
<feature type="transmembrane region" description="Helical" evidence="6">
    <location>
        <begin position="124"/>
        <end position="142"/>
    </location>
</feature>
<feature type="transmembrane region" description="Helical" evidence="6">
    <location>
        <begin position="154"/>
        <end position="178"/>
    </location>
</feature>
<dbReference type="InterPro" id="IPR036259">
    <property type="entry name" value="MFS_trans_sf"/>
</dbReference>
<evidence type="ECO:0000313" key="8">
    <source>
        <dbReference type="EMBL" id="MFC4348474.1"/>
    </source>
</evidence>
<evidence type="ECO:0000313" key="9">
    <source>
        <dbReference type="Proteomes" id="UP001595776"/>
    </source>
</evidence>
<feature type="transmembrane region" description="Helical" evidence="6">
    <location>
        <begin position="66"/>
        <end position="85"/>
    </location>
</feature>
<proteinExistence type="predicted"/>
<dbReference type="Proteomes" id="UP001595776">
    <property type="component" value="Unassembled WGS sequence"/>
</dbReference>
<dbReference type="SUPFAM" id="SSF103473">
    <property type="entry name" value="MFS general substrate transporter"/>
    <property type="match status" value="1"/>
</dbReference>
<feature type="transmembrane region" description="Helical" evidence="6">
    <location>
        <begin position="277"/>
        <end position="304"/>
    </location>
</feature>
<dbReference type="RefSeq" id="WP_068145254.1">
    <property type="nucleotide sequence ID" value="NZ_JBHSCR010000007.1"/>
</dbReference>
<evidence type="ECO:0000256" key="1">
    <source>
        <dbReference type="ARBA" id="ARBA00004141"/>
    </source>
</evidence>
<feature type="transmembrane region" description="Helical" evidence="6">
    <location>
        <begin position="244"/>
        <end position="265"/>
    </location>
</feature>
<sequence>MPILFLVVFLVMAGFAMLLPSIMYVLENLGASQAEATPILASYSLSQFIIGPVWGRLSDWFGRRPILIITLLGASACYLFLATMADTPALVLLGLTLVGIFSGNTSVVMAAVSDLTSAENRAKGMGLMGAGIGLAFTLGPPLGGVVGGSDAATATISVSAAIAAGLLLTGALVVAVLFRESHAEHEEDRGQISRLEAFGRIRTRPILMQICLMMLMFTVPLSMMESVLSYFMETRYAWGPPDMGKLFLVIGLVLMVVQGGLIGRLNNRFGEISLARAGVFFMGLGLFLILIVPTAGLVFIGIAATSVGTALFNTSMSALASHRAKPTERGAVMGVFQSMQSLGRSTGPLAAGLLNQELNGLPLLAGGLIMVLVLLWVVSLHRQIDRVGIVKT</sequence>
<evidence type="ECO:0000256" key="6">
    <source>
        <dbReference type="SAM" id="Phobius"/>
    </source>
</evidence>
<feature type="transmembrane region" description="Helical" evidence="6">
    <location>
        <begin position="360"/>
        <end position="378"/>
    </location>
</feature>
<dbReference type="PROSITE" id="PS50850">
    <property type="entry name" value="MFS"/>
    <property type="match status" value="1"/>
</dbReference>
<dbReference type="InterPro" id="IPR020846">
    <property type="entry name" value="MFS_dom"/>
</dbReference>
<keyword evidence="9" id="KW-1185">Reference proteome</keyword>
<dbReference type="InterPro" id="IPR001958">
    <property type="entry name" value="Tet-R_TetA/multi-R_MdtG-like"/>
</dbReference>
<dbReference type="InterPro" id="IPR011701">
    <property type="entry name" value="MFS"/>
</dbReference>
<dbReference type="PRINTS" id="PR01035">
    <property type="entry name" value="TCRTETA"/>
</dbReference>
<feature type="transmembrane region" description="Helical" evidence="6">
    <location>
        <begin position="91"/>
        <end position="112"/>
    </location>
</feature>
<comment type="caution">
    <text evidence="8">The sequence shown here is derived from an EMBL/GenBank/DDBJ whole genome shotgun (WGS) entry which is preliminary data.</text>
</comment>
<comment type="subcellular location">
    <subcellularLocation>
        <location evidence="1">Membrane</location>
        <topology evidence="1">Multi-pass membrane protein</topology>
    </subcellularLocation>
</comment>
<feature type="domain" description="Major facilitator superfamily (MFS) profile" evidence="7">
    <location>
        <begin position="1"/>
        <end position="385"/>
    </location>
</feature>
<dbReference type="Pfam" id="PF07690">
    <property type="entry name" value="MFS_1"/>
    <property type="match status" value="1"/>
</dbReference>
<evidence type="ECO:0000256" key="3">
    <source>
        <dbReference type="ARBA" id="ARBA00022692"/>
    </source>
</evidence>
<evidence type="ECO:0000256" key="4">
    <source>
        <dbReference type="ARBA" id="ARBA00022989"/>
    </source>
</evidence>
<accession>A0ABV8UBC5</accession>
<evidence type="ECO:0000256" key="2">
    <source>
        <dbReference type="ARBA" id="ARBA00022448"/>
    </source>
</evidence>
<protein>
    <submittedName>
        <fullName evidence="8">MFS transporter</fullName>
    </submittedName>
</protein>
<evidence type="ECO:0000256" key="5">
    <source>
        <dbReference type="ARBA" id="ARBA00023136"/>
    </source>
</evidence>
<keyword evidence="3 6" id="KW-0812">Transmembrane</keyword>
<organism evidence="8 9">
    <name type="scientific">Kordiimonas lipolytica</name>
    <dbReference type="NCBI Taxonomy" id="1662421"/>
    <lineage>
        <taxon>Bacteria</taxon>
        <taxon>Pseudomonadati</taxon>
        <taxon>Pseudomonadota</taxon>
        <taxon>Alphaproteobacteria</taxon>
        <taxon>Kordiimonadales</taxon>
        <taxon>Kordiimonadaceae</taxon>
        <taxon>Kordiimonas</taxon>
    </lineage>
</organism>
<keyword evidence="4 6" id="KW-1133">Transmembrane helix</keyword>
<keyword evidence="5 6" id="KW-0472">Membrane</keyword>
<name>A0ABV8UBC5_9PROT</name>
<evidence type="ECO:0000259" key="7">
    <source>
        <dbReference type="PROSITE" id="PS50850"/>
    </source>
</evidence>
<dbReference type="EMBL" id="JBHSCR010000007">
    <property type="protein sequence ID" value="MFC4348474.1"/>
    <property type="molecule type" value="Genomic_DNA"/>
</dbReference>
<dbReference type="PANTHER" id="PTHR23504:SF15">
    <property type="entry name" value="MAJOR FACILITATOR SUPERFAMILY (MFS) PROFILE DOMAIN-CONTAINING PROTEIN"/>
    <property type="match status" value="1"/>
</dbReference>
<feature type="transmembrane region" description="Helical" evidence="6">
    <location>
        <begin position="210"/>
        <end position="232"/>
    </location>
</feature>
<gene>
    <name evidence="8" type="ORF">ACFO5Q_11495</name>
</gene>
<dbReference type="Gene3D" id="1.20.1250.20">
    <property type="entry name" value="MFS general substrate transporter like domains"/>
    <property type="match status" value="1"/>
</dbReference>